<organism evidence="27 28">
    <name type="scientific">Cottoperca gobio</name>
    <name type="common">Frogmouth</name>
    <name type="synonym">Aphritis gobio</name>
    <dbReference type="NCBI Taxonomy" id="56716"/>
    <lineage>
        <taxon>Eukaryota</taxon>
        <taxon>Metazoa</taxon>
        <taxon>Chordata</taxon>
        <taxon>Craniata</taxon>
        <taxon>Vertebrata</taxon>
        <taxon>Euteleostomi</taxon>
        <taxon>Actinopterygii</taxon>
        <taxon>Neopterygii</taxon>
        <taxon>Teleostei</taxon>
        <taxon>Neoteleostei</taxon>
        <taxon>Acanthomorphata</taxon>
        <taxon>Eupercaria</taxon>
        <taxon>Perciformes</taxon>
        <taxon>Notothenioidei</taxon>
        <taxon>Bovichtidae</taxon>
        <taxon>Cottoperca</taxon>
    </lineage>
</organism>
<evidence type="ECO:0000256" key="7">
    <source>
        <dbReference type="ARBA" id="ARBA00022692"/>
    </source>
</evidence>
<evidence type="ECO:0000256" key="10">
    <source>
        <dbReference type="ARBA" id="ARBA00022837"/>
    </source>
</evidence>
<feature type="transmembrane region" description="Helical" evidence="25">
    <location>
        <begin position="1235"/>
        <end position="1254"/>
    </location>
</feature>
<reference evidence="28" key="1">
    <citation type="submission" date="2025-08" db="UniProtKB">
        <authorList>
            <consortium name="RefSeq"/>
        </authorList>
    </citation>
    <scope>IDENTIFICATION</scope>
</reference>
<evidence type="ECO:0000256" key="18">
    <source>
        <dbReference type="ARBA" id="ARBA00036634"/>
    </source>
</evidence>
<dbReference type="Pfam" id="PF16905">
    <property type="entry name" value="GPHH"/>
    <property type="match status" value="1"/>
</dbReference>
<feature type="binding site" evidence="20">
    <location>
        <position position="1390"/>
    </location>
    <ligand>
        <name>Ca(2+)</name>
        <dbReference type="ChEBI" id="CHEBI:29108"/>
    </ligand>
</feature>
<dbReference type="InterPro" id="IPR005821">
    <property type="entry name" value="Ion_trans_dom"/>
</dbReference>
<keyword evidence="11 22" id="KW-0851">Voltage-gated channel</keyword>
<feature type="region of interest" description="Disordered" evidence="24">
    <location>
        <begin position="1969"/>
        <end position="2004"/>
    </location>
</feature>
<keyword evidence="23" id="KW-0175">Coiled coil</keyword>
<feature type="transmembrane region" description="Helical" evidence="25">
    <location>
        <begin position="1202"/>
        <end position="1223"/>
    </location>
</feature>
<feature type="compositionally biased region" description="Basic and acidic residues" evidence="24">
    <location>
        <begin position="2286"/>
        <end position="2299"/>
    </location>
</feature>
<feature type="compositionally biased region" description="Basic and acidic residues" evidence="24">
    <location>
        <begin position="2155"/>
        <end position="2167"/>
    </location>
</feature>
<feature type="compositionally biased region" description="Polar residues" evidence="24">
    <location>
        <begin position="2261"/>
        <end position="2282"/>
    </location>
</feature>
<feature type="compositionally biased region" description="Gly residues" evidence="24">
    <location>
        <begin position="12"/>
        <end position="38"/>
    </location>
</feature>
<evidence type="ECO:0000256" key="9">
    <source>
        <dbReference type="ARBA" id="ARBA00022737"/>
    </source>
</evidence>
<keyword evidence="17" id="KW-0407">Ion channel</keyword>
<feature type="region of interest" description="Disordered" evidence="24">
    <location>
        <begin position="2386"/>
        <end position="2406"/>
    </location>
</feature>
<feature type="transmembrane region" description="Helical" evidence="25">
    <location>
        <begin position="95"/>
        <end position="112"/>
    </location>
</feature>
<dbReference type="Proteomes" id="UP000504630">
    <property type="component" value="Chromosome 12"/>
</dbReference>
<feature type="compositionally biased region" description="Basic residues" evidence="24">
    <location>
        <begin position="887"/>
        <end position="897"/>
    </location>
</feature>
<evidence type="ECO:0000256" key="23">
    <source>
        <dbReference type="SAM" id="Coils"/>
    </source>
</evidence>
<keyword evidence="4" id="KW-0597">Phosphoprotein</keyword>
<feature type="transmembrane region" description="Helical" evidence="25">
    <location>
        <begin position="700"/>
        <end position="722"/>
    </location>
</feature>
<feature type="compositionally biased region" description="Low complexity" evidence="24">
    <location>
        <begin position="1046"/>
        <end position="1060"/>
    </location>
</feature>
<feature type="coiled-coil region" evidence="23">
    <location>
        <begin position="718"/>
        <end position="745"/>
    </location>
</feature>
<dbReference type="PRINTS" id="PR00167">
    <property type="entry name" value="CACHANNEL"/>
</dbReference>
<evidence type="ECO:0000256" key="21">
    <source>
        <dbReference type="PIRSR" id="PIRSR602077-3"/>
    </source>
</evidence>
<keyword evidence="5 22" id="KW-0109">Calcium transport</keyword>
<feature type="transmembrane region" description="Helical" evidence="25">
    <location>
        <begin position="1500"/>
        <end position="1518"/>
    </location>
</feature>
<dbReference type="InParanoid" id="A0A6J2QSR4"/>
<dbReference type="GO" id="GO:0005891">
    <property type="term" value="C:voltage-gated calcium channel complex"/>
    <property type="evidence" value="ECO:0007669"/>
    <property type="project" value="InterPro"/>
</dbReference>
<feature type="transmembrane region" description="Helical" evidence="25">
    <location>
        <begin position="166"/>
        <end position="186"/>
    </location>
</feature>
<evidence type="ECO:0000256" key="8">
    <source>
        <dbReference type="ARBA" id="ARBA00022723"/>
    </source>
</evidence>
<keyword evidence="15" id="KW-1015">Disulfide bond</keyword>
<evidence type="ECO:0000259" key="26">
    <source>
        <dbReference type="SMART" id="SM01062"/>
    </source>
</evidence>
<sequence>MARFAEDLPTRYGGGAGGGGRGGPGAGRGGARGGGAPGGPRVYKQSMAQRARTMAIYNPNPVKQNCLTVNRSLFIFREDNLIRKYAKRITEWPPFEYMILATIIANCIVLALEQHLPASDKTPMSERLDDTEPYFIGIFCFEAAIKIIALGFAFHKGSYLRNGWNVMDFVVVLTGILATVGSDFDLRTLRAVRVLRPLKLVSGIPSLQVVLKSIMKAMVPLLQIGLLLFFAIVMFAIIGVELYMGKFHFTCFKIGTDEIVTDWPCGLKLPARLCPNGTQCKEEWTGPKFGITNFDNILFAVLTVFQCITMEGWVDILYNTNDVLGNTWNWLYFVPLIIIGSFFMLNLVLGVLSGEFAKERERVEKRQEFMKLRRQQQIQRELDGYLEWICKAEEVLLEEEEDEIAEEKSPLDGLWYKRKQNLPVLKRGKAKKGRNDLIGDEEGEDPFADISSVPPPGSPFGRASVKSSNKMDSSSYFRRKEKRTRFFIRRMVKSQSFYWIVLCVVGLNTLCVAIVHYDQPDWLTRALYTAEFVFLGLFLTEMSLKMYGLGVRNYFHSSFNCFDFGVIVGSICEVIWDMIKPGSSFGISVLRALRLLRIFKVTKYWNSLRNLVVSLLNSMKSIISLLFLLFLFIVVFALLGMQLFGGQFNFEDETPTTNFDTFPAAILTVFQILTGEDWNDVMYHGIESQGGVRRGMFSSVYFIVLTLFGNYTLLNVFLAIAVDNLANAQELTKDEEQQEEAANKKLALQKALKVKEVSPMSAANISITAFVKQNRDALSRRSSINSIQSAKEQQRSAKVMSVWEQRTNQLRRHNMRSSSEALFNELDPEERLKLSSVLHLHPDMKTHLDRPLVVEAKNGDKPSRSPDGGREEAGDPRQDGVGDNFHTHSRKHHRHRDRNGDSRDGGEGHGGRHHTHHSRSRDHNTDRERRGDSSHSRDGGQGHRHHHQAGSPEEEANDFRGGEERGHRHHHSHRPSNEGNGMIANGAQGEHRGKGGGGGDSNGERKWRCSRMVRAQSTLDGDDCKRNKNGFKGHRERQPDAEEDGLASSPLRPMRSSLSLGEKQEDADNQKNSTRASQAGLNSNTILIPVTITGPPGETTIIPMNNIDCDNFQLSEEKKDLEEEEEEEEEADNGPRQILPYSSMFIFGQTNPMRRLCHYVVNLRYFEMCILMVITMSSIALAAEDPVQANAPRNNVLKYLDYIFTGVFTFEMVIKMIDLGLLLHPGAYFRDLWNILDFIVVSGALVAFACSSLMGSQHSVARGTKGKDINTIKSLRVLRVLRPLKTIKRLPKLKAVFDCVVNSLKNVLNILIVYMLFMFIFAVIAVQLFKGKFFYCTDESKSLEKDCRGQFLKYNREDVAAQPREWKKYEFHYDNVLWAFLTLFTVSTGEGWPLVLKHSVDATYEDEGPSPGFRMETSIFYVVYFVVFPFFFVNIFVALIIITFQEQGDKAMSECSLEKNKRACIDFAINAKPLTRYMPENKQSFQYKMWKFVVSPPFEYAIMSLIALNTVVLMMKFYGASEMYKSMLKYLNILFTALFTLECFLKIIAFGPLNYLKAAWNVFDFVTVLGSITDILVTEIKTHEMIKVSFLRLFRAARLIKLLRQGCTIRILLWTFVQSFKALPYVCLLIAMLFFIYAIIGMQVFGNIQLNEENAINHNNNFQTFFQALILLFRSATGEAWHEIMLACLSNRPCDNLSGNVGKECGSDFAYFYFVSFIFLCSFLMLNLFVAVIMENFEYLTRDASILGPHHLDEFIRVWAEYDPAACGRICYQDMYKLLRFISPPLGLGKKCPNRVAYKRLVKMNIPIAEDRTVQFTSTLMALIRTALEIKLASGVLAQHLCDADLKREIHRVWPNLSQKIVDLLVTPPKYNELTVGKVYAALMIFDYYKQNCAKRLQQQHSTGGHQSKLGTLFRPVLPLTHKQEVKPQFSSPKQPTPPQPEPEAKPVTLPSTNIPLVNRDTILNQRSSIKHSQSGDVSHAAQQRPTGWKKLQRGQSEDVPYSTRPQECVELKQVEDISDTEEYPNLEGHCRAASLPRLNADYYRSHPRHVPGTHLAPIVDLSPIRRSASSLTPQHYQEVGLREYDLERPVLAQSSIGPGQVQGQDRAHHHHHHHRCHRRRDKDKDKKQKSLDRAGSVQPSSTVDSFTDPSAEGLSRERARERDRSRPHERRHHSSAGEKQRYYSCEWYGSREQCHTKSAGPSRSTSPGEGQDACLLKQHGSTLVKAGAVTLPSGSSTPGRGRRQLPQTPLTPRPAVAYKTANSSPHQSSASTATTGHQTRFSRGLSEHERLHWGHDESPIPVTRIGSDSNLNRQPQDANQQAHLEEYFHDSVSNHGGGHSARTAAFPSTTASASHGTAAAPVTAATTQGRAGVVPNGYHFTLGVNSASASGSRGSLREREEEDWC</sequence>
<dbReference type="PANTHER" id="PTHR45628:SF6">
    <property type="entry name" value="VOLTAGE-DEPENDENT N-TYPE CALCIUM CHANNEL SUBUNIT ALPHA-1B"/>
    <property type="match status" value="1"/>
</dbReference>
<feature type="compositionally biased region" description="Basic and acidic residues" evidence="24">
    <location>
        <begin position="898"/>
        <end position="910"/>
    </location>
</feature>
<dbReference type="FunFam" id="1.20.120.350:FF:000015">
    <property type="entry name" value="Voltage-dependent N-type calcium channel subunit alpha"/>
    <property type="match status" value="1"/>
</dbReference>
<keyword evidence="13" id="KW-0406">Ion transport</keyword>
<dbReference type="SUPFAM" id="SSF81324">
    <property type="entry name" value="Voltage-gated potassium channels"/>
    <property type="match status" value="4"/>
</dbReference>
<comment type="function">
    <text evidence="19">Voltage-sensitive calcium channels (VSCC) mediate the entry of calcium ions into excitable cells and are also involved in a variety of calcium-dependent processes, including muscle contraction, hormone or neurotransmitter release, gene expression, cell motility, cell division and cell death. This alpha-1B subunit gives rise to N-type calcium currents. N-type calcium channels belong to the 'high-voltage activated' (HVA) group. They are involved in pain signaling. Calcium channels containing alpha-1B subunit may play a role in directed migration of immature neurons. Mediates Ca(2+) release probability at hippocampal neuronal soma and synaptic terminals.</text>
</comment>
<feature type="region of interest" description="Disordered" evidence="24">
    <location>
        <begin position="1"/>
        <end position="41"/>
    </location>
</feature>
<evidence type="ECO:0000256" key="25">
    <source>
        <dbReference type="SAM" id="Phobius"/>
    </source>
</evidence>
<dbReference type="InterPro" id="IPR002077">
    <property type="entry name" value="VDCCAlpha1"/>
</dbReference>
<dbReference type="Gene3D" id="6.10.250.2500">
    <property type="match status" value="1"/>
</dbReference>
<feature type="transmembrane region" description="Helical" evidence="25">
    <location>
        <begin position="133"/>
        <end position="154"/>
    </location>
</feature>
<feature type="transmembrane region" description="Helical" evidence="25">
    <location>
        <begin position="1530"/>
        <end position="1552"/>
    </location>
</feature>
<feature type="region of interest" description="Disordered" evidence="24">
    <location>
        <begin position="1018"/>
        <end position="1079"/>
    </location>
</feature>
<comment type="subcellular location">
    <subcellularLocation>
        <location evidence="1 22">Membrane</location>
        <topology evidence="1 22">Multi-pass membrane protein</topology>
    </subcellularLocation>
</comment>
<evidence type="ECO:0000256" key="11">
    <source>
        <dbReference type="ARBA" id="ARBA00022882"/>
    </source>
</evidence>
<dbReference type="GO" id="GO:0008331">
    <property type="term" value="F:high voltage-gated calcium channel activity"/>
    <property type="evidence" value="ECO:0007669"/>
    <property type="project" value="TreeGrafter"/>
</dbReference>
<keyword evidence="7 25" id="KW-0812">Transmembrane</keyword>
<feature type="compositionally biased region" description="Polar residues" evidence="24">
    <location>
        <begin position="2200"/>
        <end position="2209"/>
    </location>
</feature>
<dbReference type="GO" id="GO:0045202">
    <property type="term" value="C:synapse"/>
    <property type="evidence" value="ECO:0007669"/>
    <property type="project" value="GOC"/>
</dbReference>
<dbReference type="PRINTS" id="PR01631">
    <property type="entry name" value="NVDCCALPHA1"/>
</dbReference>
<feature type="compositionally biased region" description="Polar residues" evidence="24">
    <location>
        <begin position="1969"/>
        <end position="1986"/>
    </location>
</feature>
<evidence type="ECO:0000256" key="16">
    <source>
        <dbReference type="ARBA" id="ARBA00023180"/>
    </source>
</evidence>
<evidence type="ECO:0000256" key="19">
    <source>
        <dbReference type="ARBA" id="ARBA00049617"/>
    </source>
</evidence>
<feature type="transmembrane region" description="Helical" evidence="25">
    <location>
        <begin position="1622"/>
        <end position="1640"/>
    </location>
</feature>
<dbReference type="FunFam" id="1.10.287.70:FF:000023">
    <property type="entry name" value="Voltage-dependent R-type calcium channel subunit alpha"/>
    <property type="match status" value="1"/>
</dbReference>
<evidence type="ECO:0000256" key="14">
    <source>
        <dbReference type="ARBA" id="ARBA00023136"/>
    </source>
</evidence>
<keyword evidence="14 25" id="KW-0472">Membrane</keyword>
<dbReference type="KEGG" id="cgob:115016833"/>
<feature type="compositionally biased region" description="Polar residues" evidence="24">
    <location>
        <begin position="2307"/>
        <end position="2318"/>
    </location>
</feature>
<evidence type="ECO:0000256" key="13">
    <source>
        <dbReference type="ARBA" id="ARBA00023065"/>
    </source>
</evidence>
<feature type="transmembrane region" description="Helical" evidence="25">
    <location>
        <begin position="1307"/>
        <end position="1329"/>
    </location>
</feature>
<gene>
    <name evidence="28" type="primary">cacna1bb</name>
</gene>
<dbReference type="Gene3D" id="1.10.287.70">
    <property type="match status" value="4"/>
</dbReference>
<comment type="similarity">
    <text evidence="2">Belongs to the calcium channel alpha-1 subunit (TC 1.A.1.11) family. CACNA1B subfamily.</text>
</comment>
<evidence type="ECO:0000256" key="2">
    <source>
        <dbReference type="ARBA" id="ARBA00005685"/>
    </source>
</evidence>
<dbReference type="GO" id="GO:0007268">
    <property type="term" value="P:chemical synaptic transmission"/>
    <property type="evidence" value="ECO:0007669"/>
    <property type="project" value="TreeGrafter"/>
</dbReference>
<dbReference type="PANTHER" id="PTHR45628">
    <property type="entry name" value="VOLTAGE-DEPENDENT CALCIUM CHANNEL TYPE A SUBUNIT ALPHA-1"/>
    <property type="match status" value="1"/>
</dbReference>
<keyword evidence="10 20" id="KW-0106">Calcium</keyword>
<feature type="region of interest" description="Disordered" evidence="24">
    <location>
        <begin position="2097"/>
        <end position="2180"/>
    </location>
</feature>
<feature type="region of interest" description="Disordered" evidence="24">
    <location>
        <begin position="2195"/>
        <end position="2214"/>
    </location>
</feature>
<dbReference type="CTD" id="562796"/>
<feature type="compositionally biased region" description="Polar residues" evidence="24">
    <location>
        <begin position="1070"/>
        <end position="1079"/>
    </location>
</feature>
<keyword evidence="8 20" id="KW-0479">Metal-binding</keyword>
<evidence type="ECO:0000256" key="22">
    <source>
        <dbReference type="RuleBase" id="RU003808"/>
    </source>
</evidence>
<feature type="binding site" evidence="20">
    <location>
        <position position="676"/>
    </location>
    <ligand>
        <name>Ca(2+)</name>
        <dbReference type="ChEBI" id="CHEBI:29108"/>
    </ligand>
</feature>
<dbReference type="Pfam" id="PF00520">
    <property type="entry name" value="Ion_trans"/>
    <property type="match status" value="4"/>
</dbReference>
<feature type="region of interest" description="Disordered" evidence="24">
    <location>
        <begin position="848"/>
        <end position="1006"/>
    </location>
</feature>
<dbReference type="Gene3D" id="1.20.120.350">
    <property type="entry name" value="Voltage-gated potassium channels. Chain C"/>
    <property type="match status" value="4"/>
</dbReference>
<evidence type="ECO:0000256" key="24">
    <source>
        <dbReference type="SAM" id="MobiDB-lite"/>
    </source>
</evidence>
<dbReference type="RefSeq" id="XP_029300751.1">
    <property type="nucleotide sequence ID" value="XM_029444891.1"/>
</dbReference>
<keyword evidence="12 25" id="KW-1133">Transmembrane helix</keyword>
<evidence type="ECO:0000256" key="6">
    <source>
        <dbReference type="ARBA" id="ARBA00022673"/>
    </source>
</evidence>
<keyword evidence="3" id="KW-0813">Transport</keyword>
<dbReference type="FunFam" id="1.10.238.10:FF:000063">
    <property type="entry name" value="Voltage-dependent N-type calcium channel subunit alpha"/>
    <property type="match status" value="1"/>
</dbReference>
<proteinExistence type="inferred from homology"/>
<feature type="coiled-coil region" evidence="23">
    <location>
        <begin position="1104"/>
        <end position="1134"/>
    </location>
</feature>
<evidence type="ECO:0000256" key="5">
    <source>
        <dbReference type="ARBA" id="ARBA00022568"/>
    </source>
</evidence>
<feature type="compositionally biased region" description="Basic and acidic residues" evidence="24">
    <location>
        <begin position="957"/>
        <end position="966"/>
    </location>
</feature>
<evidence type="ECO:0000256" key="1">
    <source>
        <dbReference type="ARBA" id="ARBA00004141"/>
    </source>
</evidence>
<dbReference type="FunFam" id="1.20.120.350:FF:000013">
    <property type="entry name" value="Voltage-dependent N-type calcium channel subunit alpha"/>
    <property type="match status" value="1"/>
</dbReference>
<accession>A0A6J2QSR4</accession>
<feature type="domain" description="Voltage-dependent calcium channel alpha-1 subunit IQ" evidence="26">
    <location>
        <begin position="1871"/>
        <end position="1905"/>
    </location>
</feature>
<feature type="region of interest" description="Disordered" evidence="24">
    <location>
        <begin position="2230"/>
        <end position="2318"/>
    </location>
</feature>
<protein>
    <recommendedName>
        <fullName evidence="22">Voltage-dependent N-type calcium channel subunit alpha</fullName>
    </recommendedName>
</protein>
<evidence type="ECO:0000256" key="3">
    <source>
        <dbReference type="ARBA" id="ARBA00022448"/>
    </source>
</evidence>
<feature type="region of interest" description="Disordered" evidence="24">
    <location>
        <begin position="1924"/>
        <end position="1957"/>
    </location>
</feature>
<feature type="transmembrane region" description="Helical" evidence="25">
    <location>
        <begin position="497"/>
        <end position="516"/>
    </location>
</feature>
<dbReference type="Pfam" id="PF08763">
    <property type="entry name" value="Ca_chan_IQ"/>
    <property type="match status" value="1"/>
</dbReference>
<dbReference type="InterPro" id="IPR050599">
    <property type="entry name" value="VDCC_alpha-1_subunit"/>
</dbReference>
<keyword evidence="16 21" id="KW-0325">Glycoprotein</keyword>
<evidence type="ECO:0000313" key="27">
    <source>
        <dbReference type="Proteomes" id="UP000504630"/>
    </source>
</evidence>
<comment type="catalytic activity">
    <reaction evidence="18">
        <text>Ca(2+)(in) = Ca(2+)(out)</text>
        <dbReference type="Rhea" id="RHEA:29671"/>
        <dbReference type="ChEBI" id="CHEBI:29108"/>
    </reaction>
</comment>
<dbReference type="Gene3D" id="6.10.250.2180">
    <property type="match status" value="1"/>
</dbReference>
<name>A0A6J2QSR4_COTGO</name>
<evidence type="ECO:0000256" key="20">
    <source>
        <dbReference type="PIRSR" id="PIRSR602077-1"/>
    </source>
</evidence>
<feature type="transmembrane region" description="Helical" evidence="25">
    <location>
        <begin position="297"/>
        <end position="318"/>
    </location>
</feature>
<keyword evidence="9" id="KW-0677">Repeat</keyword>
<feature type="glycosylation site" description="N-linked (GlcNAc...) asparagine" evidence="21">
    <location>
        <position position="276"/>
    </location>
</feature>
<feature type="transmembrane region" description="Helical" evidence="25">
    <location>
        <begin position="1710"/>
        <end position="1734"/>
    </location>
</feature>
<dbReference type="GO" id="GO:0043025">
    <property type="term" value="C:neuronal cell body"/>
    <property type="evidence" value="ECO:0007669"/>
    <property type="project" value="TreeGrafter"/>
</dbReference>
<evidence type="ECO:0000256" key="4">
    <source>
        <dbReference type="ARBA" id="ARBA00022553"/>
    </source>
</evidence>
<feature type="compositionally biased region" description="Basic and acidic residues" evidence="24">
    <location>
        <begin position="921"/>
        <end position="941"/>
    </location>
</feature>
<feature type="transmembrane region" description="Helical" evidence="25">
    <location>
        <begin position="1163"/>
        <end position="1182"/>
    </location>
</feature>
<keyword evidence="6 22" id="KW-0107">Calcium channel</keyword>
<feature type="binding site" evidence="20">
    <location>
        <position position="311"/>
    </location>
    <ligand>
        <name>Ca(2+)</name>
        <dbReference type="ChEBI" id="CHEBI:29108"/>
    </ligand>
</feature>
<feature type="transmembrane region" description="Helical" evidence="25">
    <location>
        <begin position="622"/>
        <end position="644"/>
    </location>
</feature>
<evidence type="ECO:0000313" key="28">
    <source>
        <dbReference type="RefSeq" id="XP_029300751.1"/>
    </source>
</evidence>
<dbReference type="OrthoDB" id="431720at2759"/>
<dbReference type="GO" id="GO:0098703">
    <property type="term" value="P:calcium ion import across plasma membrane"/>
    <property type="evidence" value="ECO:0007669"/>
    <property type="project" value="TreeGrafter"/>
</dbReference>
<dbReference type="GO" id="GO:0046872">
    <property type="term" value="F:metal ion binding"/>
    <property type="evidence" value="ECO:0007669"/>
    <property type="project" value="UniProtKB-KW"/>
</dbReference>
<evidence type="ECO:0000256" key="15">
    <source>
        <dbReference type="ARBA" id="ARBA00023157"/>
    </source>
</evidence>
<dbReference type="InterPro" id="IPR014873">
    <property type="entry name" value="VDCC_a1su_IQ"/>
</dbReference>
<dbReference type="FunFam" id="1.20.120.350:FF:000001">
    <property type="entry name" value="Voltage-dependent L-type calcium channel subunit alpha"/>
    <property type="match status" value="1"/>
</dbReference>
<dbReference type="GeneID" id="115016833"/>
<evidence type="ECO:0000256" key="17">
    <source>
        <dbReference type="ARBA" id="ARBA00023303"/>
    </source>
</evidence>
<evidence type="ECO:0000256" key="12">
    <source>
        <dbReference type="ARBA" id="ARBA00022989"/>
    </source>
</evidence>
<dbReference type="SMART" id="SM01062">
    <property type="entry name" value="Ca_chan_IQ"/>
    <property type="match status" value="1"/>
</dbReference>
<feature type="transmembrane region" description="Helical" evidence="25">
    <location>
        <begin position="330"/>
        <end position="352"/>
    </location>
</feature>
<feature type="compositionally biased region" description="Basic and acidic residues" evidence="24">
    <location>
        <begin position="848"/>
        <end position="880"/>
    </location>
</feature>
<dbReference type="InterPro" id="IPR027359">
    <property type="entry name" value="Volt_channel_dom_sf"/>
</dbReference>
<dbReference type="InterPro" id="IPR031649">
    <property type="entry name" value="GPHH_dom"/>
</dbReference>
<dbReference type="InterPro" id="IPR005447">
    <property type="entry name" value="VDCC_N_a1su"/>
</dbReference>
<feature type="compositionally biased region" description="Basic residues" evidence="24">
    <location>
        <begin position="911"/>
        <end position="920"/>
    </location>
</feature>
<feature type="transmembrane region" description="Helical" evidence="25">
    <location>
        <begin position="1419"/>
        <end position="1444"/>
    </location>
</feature>
<feature type="compositionally biased region" description="Basic residues" evidence="24">
    <location>
        <begin position="2108"/>
        <end position="2122"/>
    </location>
</feature>
<feature type="compositionally biased region" description="Basic and acidic residues" evidence="24">
    <location>
        <begin position="2123"/>
        <end position="2133"/>
    </location>
</feature>
<dbReference type="FunFam" id="1.20.120.350:FF:000011">
    <property type="entry name" value="Voltage-dependent N-type calcium channel subunit alpha"/>
    <property type="match status" value="1"/>
</dbReference>
<feature type="compositionally biased region" description="Polar residues" evidence="24">
    <location>
        <begin position="2138"/>
        <end position="2149"/>
    </location>
</feature>
<keyword evidence="27" id="KW-1185">Reference proteome</keyword>
<feature type="transmembrane region" description="Helical" evidence="25">
    <location>
        <begin position="221"/>
        <end position="244"/>
    </location>
</feature>
<dbReference type="FunFam" id="1.10.287.70:FF:000025">
    <property type="entry name" value="Voltage-dependent R-type calcium channel subunit alpha"/>
    <property type="match status" value="1"/>
</dbReference>